<keyword evidence="3" id="KW-1185">Reference proteome</keyword>
<keyword evidence="1" id="KW-0812">Transmembrane</keyword>
<dbReference type="EMBL" id="PXYK01000008">
    <property type="protein sequence ID" value="PSJ61168.1"/>
    <property type="molecule type" value="Genomic_DNA"/>
</dbReference>
<dbReference type="OrthoDB" id="8099241at2"/>
<dbReference type="Proteomes" id="UP000241229">
    <property type="component" value="Unassembled WGS sequence"/>
</dbReference>
<sequence length="199" mass="21006">MRIAFLLLFLIGAAVGLVYPWAIRNLAGHEIGTWRVYEAGSGFRAIDARLGSTDAPVKAFLDMSAAMPTGALPGGRVLTVTASTQGRTVLAETVDLSAAERREEAPQALHQLWRLPAGTLPAIEDGDYSFVVGPGDAEGIDIRSVDLLLLGGGGAYDERAQPVGFSIMAIGFIGFVLSFRRRGKDGGQPPAPRWGRGGT</sequence>
<reference evidence="2 3" key="1">
    <citation type="submission" date="2018-03" db="EMBL/GenBank/DDBJ databases">
        <title>The draft genome of Mesorhizobium sp. 6GN-30.</title>
        <authorList>
            <person name="Liu L."/>
            <person name="Li L."/>
            <person name="Wang T."/>
            <person name="Zhang X."/>
            <person name="Liang L."/>
        </authorList>
    </citation>
    <scope>NUCLEOTIDE SEQUENCE [LARGE SCALE GENOMIC DNA]</scope>
    <source>
        <strain evidence="2 3">6GN30</strain>
    </source>
</reference>
<evidence type="ECO:0000313" key="3">
    <source>
        <dbReference type="Proteomes" id="UP000241229"/>
    </source>
</evidence>
<organism evidence="2 3">
    <name type="scientific">Kumtagia ephedrae</name>
    <dbReference type="NCBI Taxonomy" id="2116701"/>
    <lineage>
        <taxon>Bacteria</taxon>
        <taxon>Pseudomonadati</taxon>
        <taxon>Pseudomonadota</taxon>
        <taxon>Alphaproteobacteria</taxon>
        <taxon>Hyphomicrobiales</taxon>
        <taxon>Phyllobacteriaceae</taxon>
        <taxon>Kumtagia</taxon>
    </lineage>
</organism>
<protein>
    <submittedName>
        <fullName evidence="2">Uncharacterized protein</fullName>
    </submittedName>
</protein>
<keyword evidence="1" id="KW-1133">Transmembrane helix</keyword>
<keyword evidence="1" id="KW-0472">Membrane</keyword>
<name>A0A2P7SFA4_9HYPH</name>
<proteinExistence type="predicted"/>
<evidence type="ECO:0000256" key="1">
    <source>
        <dbReference type="SAM" id="Phobius"/>
    </source>
</evidence>
<dbReference type="AlphaFoldDB" id="A0A2P7SFA4"/>
<feature type="transmembrane region" description="Helical" evidence="1">
    <location>
        <begin position="163"/>
        <end position="179"/>
    </location>
</feature>
<evidence type="ECO:0000313" key="2">
    <source>
        <dbReference type="EMBL" id="PSJ61168.1"/>
    </source>
</evidence>
<gene>
    <name evidence="2" type="ORF">C7I84_10010</name>
</gene>
<comment type="caution">
    <text evidence="2">The sequence shown here is derived from an EMBL/GenBank/DDBJ whole genome shotgun (WGS) entry which is preliminary data.</text>
</comment>
<accession>A0A2P7SFA4</accession>